<dbReference type="Proteomes" id="UP001501470">
    <property type="component" value="Unassembled WGS sequence"/>
</dbReference>
<dbReference type="EMBL" id="BAAAQD010000002">
    <property type="protein sequence ID" value="GAA1503683.1"/>
    <property type="molecule type" value="Genomic_DNA"/>
</dbReference>
<evidence type="ECO:0000313" key="2">
    <source>
        <dbReference type="EMBL" id="GAA1503683.1"/>
    </source>
</evidence>
<keyword evidence="3" id="KW-1185">Reference proteome</keyword>
<name>A0ABN1ZSS0_9ACTN</name>
<proteinExistence type="predicted"/>
<accession>A0ABN1ZSS0</accession>
<reference evidence="2 3" key="1">
    <citation type="journal article" date="2019" name="Int. J. Syst. Evol. Microbiol.">
        <title>The Global Catalogue of Microorganisms (GCM) 10K type strain sequencing project: providing services to taxonomists for standard genome sequencing and annotation.</title>
        <authorList>
            <consortium name="The Broad Institute Genomics Platform"/>
            <consortium name="The Broad Institute Genome Sequencing Center for Infectious Disease"/>
            <person name="Wu L."/>
            <person name="Ma J."/>
        </authorList>
    </citation>
    <scope>NUCLEOTIDE SEQUENCE [LARGE SCALE GENOMIC DNA]</scope>
    <source>
        <strain evidence="2 3">JCM 15933</strain>
    </source>
</reference>
<comment type="caution">
    <text evidence="2">The sequence shown here is derived from an EMBL/GenBank/DDBJ whole genome shotgun (WGS) entry which is preliminary data.</text>
</comment>
<dbReference type="Pfam" id="PF14452">
    <property type="entry name" value="Multi_ubiq"/>
    <property type="match status" value="1"/>
</dbReference>
<sequence length="95" mass="10220">MAESETETGGGNVLEADREIAVIVNGRPKVAHQRVLTFEDVVRLAFDPVPSGPDVMFSITYSRAVKPHHEGILSKGGTVTIKPGTIFDVTQTNKS</sequence>
<evidence type="ECO:0000313" key="3">
    <source>
        <dbReference type="Proteomes" id="UP001501470"/>
    </source>
</evidence>
<evidence type="ECO:0000259" key="1">
    <source>
        <dbReference type="Pfam" id="PF14452"/>
    </source>
</evidence>
<feature type="domain" description="Multi-ubiquitin" evidence="1">
    <location>
        <begin position="22"/>
        <end position="92"/>
    </location>
</feature>
<protein>
    <recommendedName>
        <fullName evidence="1">Multi-ubiquitin domain-containing protein</fullName>
    </recommendedName>
</protein>
<gene>
    <name evidence="2" type="ORF">GCM10009827_016010</name>
</gene>
<dbReference type="RefSeq" id="WP_344501133.1">
    <property type="nucleotide sequence ID" value="NZ_BAAAQD010000002.1"/>
</dbReference>
<dbReference type="InterPro" id="IPR027802">
    <property type="entry name" value="Multi-ubiquitin_dom"/>
</dbReference>
<organism evidence="2 3">
    <name type="scientific">Dactylosporangium maewongense</name>
    <dbReference type="NCBI Taxonomy" id="634393"/>
    <lineage>
        <taxon>Bacteria</taxon>
        <taxon>Bacillati</taxon>
        <taxon>Actinomycetota</taxon>
        <taxon>Actinomycetes</taxon>
        <taxon>Micromonosporales</taxon>
        <taxon>Micromonosporaceae</taxon>
        <taxon>Dactylosporangium</taxon>
    </lineage>
</organism>